<dbReference type="InterPro" id="IPR044135">
    <property type="entry name" value="Met-tRNA-FMT_C"/>
</dbReference>
<comment type="caution">
    <text evidence="8">The sequence shown here is derived from an EMBL/GenBank/DDBJ whole genome shotgun (WGS) entry which is preliminary data.</text>
</comment>
<feature type="domain" description="Formyl transferase C-terminal" evidence="7">
    <location>
        <begin position="234"/>
        <end position="339"/>
    </location>
</feature>
<dbReference type="InterPro" id="IPR011034">
    <property type="entry name" value="Formyl_transferase-like_C_sf"/>
</dbReference>
<protein>
    <recommendedName>
        <fullName evidence="3">Methionyl-tRNA formyltransferase, mitochondrial</fullName>
        <ecNumber evidence="2">2.1.2.9</ecNumber>
    </recommendedName>
</protein>
<evidence type="ECO:0000256" key="3">
    <source>
        <dbReference type="ARBA" id="ARBA00014185"/>
    </source>
</evidence>
<dbReference type="InterPro" id="IPR036477">
    <property type="entry name" value="Formyl_transf_N_sf"/>
</dbReference>
<keyword evidence="5" id="KW-0648">Protein biosynthesis</keyword>
<dbReference type="Gene3D" id="3.40.50.12230">
    <property type="match status" value="1"/>
</dbReference>
<keyword evidence="9" id="KW-1185">Reference proteome</keyword>
<organism evidence="8 9">
    <name type="scientific">Pocillopora damicornis</name>
    <name type="common">Cauliflower coral</name>
    <name type="synonym">Millepora damicornis</name>
    <dbReference type="NCBI Taxonomy" id="46731"/>
    <lineage>
        <taxon>Eukaryota</taxon>
        <taxon>Metazoa</taxon>
        <taxon>Cnidaria</taxon>
        <taxon>Anthozoa</taxon>
        <taxon>Hexacorallia</taxon>
        <taxon>Scleractinia</taxon>
        <taxon>Astrocoeniina</taxon>
        <taxon>Pocilloporidae</taxon>
        <taxon>Pocillopora</taxon>
    </lineage>
</organism>
<dbReference type="PANTHER" id="PTHR11138:SF5">
    <property type="entry name" value="METHIONYL-TRNA FORMYLTRANSFERASE, MITOCHONDRIAL"/>
    <property type="match status" value="1"/>
</dbReference>
<evidence type="ECO:0000256" key="1">
    <source>
        <dbReference type="ARBA" id="ARBA00010699"/>
    </source>
</evidence>
<dbReference type="CDD" id="cd08704">
    <property type="entry name" value="Met_tRNA_FMT_C"/>
    <property type="match status" value="1"/>
</dbReference>
<dbReference type="Proteomes" id="UP000275408">
    <property type="component" value="Unassembled WGS sequence"/>
</dbReference>
<gene>
    <name evidence="8" type="ORF">pdam_00010524</name>
</gene>
<proteinExistence type="inferred from homology"/>
<dbReference type="PANTHER" id="PTHR11138">
    <property type="entry name" value="METHIONYL-TRNA FORMYLTRANSFERASE"/>
    <property type="match status" value="1"/>
</dbReference>
<comment type="similarity">
    <text evidence="1">Belongs to the Fmt family.</text>
</comment>
<dbReference type="InterPro" id="IPR005793">
    <property type="entry name" value="Formyl_trans_C"/>
</dbReference>
<dbReference type="AlphaFoldDB" id="A0A3M6V5E9"/>
<name>A0A3M6V5E9_POCDA</name>
<evidence type="ECO:0000313" key="9">
    <source>
        <dbReference type="Proteomes" id="UP000275408"/>
    </source>
</evidence>
<dbReference type="InterPro" id="IPR002376">
    <property type="entry name" value="Formyl_transf_N"/>
</dbReference>
<dbReference type="Pfam" id="PF00551">
    <property type="entry name" value="Formyl_trans_N"/>
    <property type="match status" value="1"/>
</dbReference>
<feature type="domain" description="Formyl transferase N-terminal" evidence="6">
    <location>
        <begin position="24"/>
        <end position="211"/>
    </location>
</feature>
<dbReference type="EMBL" id="RCHS01000078">
    <property type="protein sequence ID" value="RMX61100.1"/>
    <property type="molecule type" value="Genomic_DNA"/>
</dbReference>
<dbReference type="Pfam" id="PF02911">
    <property type="entry name" value="Formyl_trans_C"/>
    <property type="match status" value="1"/>
</dbReference>
<dbReference type="GO" id="GO:0005739">
    <property type="term" value="C:mitochondrion"/>
    <property type="evidence" value="ECO:0007669"/>
    <property type="project" value="TreeGrafter"/>
</dbReference>
<dbReference type="OrthoDB" id="10268103at2759"/>
<dbReference type="NCBIfam" id="TIGR00460">
    <property type="entry name" value="fmt"/>
    <property type="match status" value="1"/>
</dbReference>
<evidence type="ECO:0000259" key="6">
    <source>
        <dbReference type="Pfam" id="PF00551"/>
    </source>
</evidence>
<sequence length="361" mass="41602">MQTNMRNFFRALSLSHGSCKPPWKILFFGTDRFAVHSLKALHENQRIRTSGRIVELIDVVCPPDNRKVIKKPLNEDDSTREFSSKHNIPIYYWNNKDGWELNQGPPGPYDIAVVASFGYLIPNRILDMFPCGAINIHPSLLPQWKGAAPMSHAILNGAKETGISIVEVSRDRFDAGQCILQQTFKIPEDIMYDDLSDQLATLGTQMLMHALENLESLRKNPMQLRKMKASWAHRLTKEDGYIDWTHHTWSYIRRRWNALSSRVGVQTSWRGKKVKLIKMSKECLQLTPEDGESTIPGEVKYDRDRDTLFIRCRDAWVGVTELQFETKTVITARDFANAYLHLSSIHNPSKSCFQSLPWKER</sequence>
<dbReference type="CDD" id="cd08646">
    <property type="entry name" value="FMT_core_Met-tRNA-FMT_N"/>
    <property type="match status" value="1"/>
</dbReference>
<dbReference type="SUPFAM" id="SSF50486">
    <property type="entry name" value="FMT C-terminal domain-like"/>
    <property type="match status" value="1"/>
</dbReference>
<dbReference type="GO" id="GO:0004479">
    <property type="term" value="F:methionyl-tRNA formyltransferase activity"/>
    <property type="evidence" value="ECO:0007669"/>
    <property type="project" value="UniProtKB-EC"/>
</dbReference>
<dbReference type="InterPro" id="IPR005794">
    <property type="entry name" value="Fmt"/>
</dbReference>
<evidence type="ECO:0000256" key="5">
    <source>
        <dbReference type="ARBA" id="ARBA00022917"/>
    </source>
</evidence>
<dbReference type="InterPro" id="IPR041711">
    <property type="entry name" value="Met-tRNA-FMT_N"/>
</dbReference>
<accession>A0A3M6V5E9</accession>
<reference evidence="8 9" key="1">
    <citation type="journal article" date="2018" name="Sci. Rep.">
        <title>Comparative analysis of the Pocillopora damicornis genome highlights role of immune system in coral evolution.</title>
        <authorList>
            <person name="Cunning R."/>
            <person name="Bay R.A."/>
            <person name="Gillette P."/>
            <person name="Baker A.C."/>
            <person name="Traylor-Knowles N."/>
        </authorList>
    </citation>
    <scope>NUCLEOTIDE SEQUENCE [LARGE SCALE GENOMIC DNA]</scope>
    <source>
        <strain evidence="8">RSMAS</strain>
        <tissue evidence="8">Whole animal</tissue>
    </source>
</reference>
<evidence type="ECO:0000259" key="7">
    <source>
        <dbReference type="Pfam" id="PF02911"/>
    </source>
</evidence>
<evidence type="ECO:0000256" key="2">
    <source>
        <dbReference type="ARBA" id="ARBA00012261"/>
    </source>
</evidence>
<dbReference type="STRING" id="46731.A0A3M6V5E9"/>
<dbReference type="SUPFAM" id="SSF53328">
    <property type="entry name" value="Formyltransferase"/>
    <property type="match status" value="1"/>
</dbReference>
<dbReference type="EC" id="2.1.2.9" evidence="2"/>
<evidence type="ECO:0000256" key="4">
    <source>
        <dbReference type="ARBA" id="ARBA00022679"/>
    </source>
</evidence>
<keyword evidence="4" id="KW-0808">Transferase</keyword>
<evidence type="ECO:0000313" key="8">
    <source>
        <dbReference type="EMBL" id="RMX61100.1"/>
    </source>
</evidence>